<dbReference type="EMBL" id="JACRTB010000023">
    <property type="protein sequence ID" value="MBC8577175.1"/>
    <property type="molecule type" value="Genomic_DNA"/>
</dbReference>
<dbReference type="Proteomes" id="UP000658131">
    <property type="component" value="Unassembled WGS sequence"/>
</dbReference>
<organism evidence="2 3">
    <name type="scientific">Yanshouia hominis</name>
    <dbReference type="NCBI Taxonomy" id="2763673"/>
    <lineage>
        <taxon>Bacteria</taxon>
        <taxon>Bacillati</taxon>
        <taxon>Bacillota</taxon>
        <taxon>Clostridia</taxon>
        <taxon>Eubacteriales</taxon>
        <taxon>Oscillospiraceae</taxon>
        <taxon>Yanshouia</taxon>
    </lineage>
</organism>
<gene>
    <name evidence="2" type="ORF">H8717_12250</name>
</gene>
<dbReference type="InterPro" id="IPR051454">
    <property type="entry name" value="RNA/ubiquinone_mod_enzymes"/>
</dbReference>
<name>A0ABR7NLA4_9FIRM</name>
<proteinExistence type="predicted"/>
<dbReference type="PANTHER" id="PTHR30217:SF10">
    <property type="entry name" value="23S RRNA 5-HYDROXYCYTIDINE C2501 SYNTHASE"/>
    <property type="match status" value="1"/>
</dbReference>
<reference evidence="2 3" key="1">
    <citation type="submission" date="2020-08" db="EMBL/GenBank/DDBJ databases">
        <title>Genome public.</title>
        <authorList>
            <person name="Liu C."/>
            <person name="Sun Q."/>
        </authorList>
    </citation>
    <scope>NUCLEOTIDE SEQUENCE [LARGE SCALE GENOMIC DNA]</scope>
    <source>
        <strain evidence="2 3">BX1</strain>
    </source>
</reference>
<keyword evidence="3" id="KW-1185">Reference proteome</keyword>
<dbReference type="RefSeq" id="WP_262400641.1">
    <property type="nucleotide sequence ID" value="NZ_JACRTB010000023.1"/>
</dbReference>
<dbReference type="Pfam" id="PF12392">
    <property type="entry name" value="DUF3656"/>
    <property type="match status" value="1"/>
</dbReference>
<evidence type="ECO:0000313" key="3">
    <source>
        <dbReference type="Proteomes" id="UP000658131"/>
    </source>
</evidence>
<protein>
    <submittedName>
        <fullName evidence="2">U32 family peptidase</fullName>
    </submittedName>
</protein>
<comment type="caution">
    <text evidence="2">The sequence shown here is derived from an EMBL/GenBank/DDBJ whole genome shotgun (WGS) entry which is preliminary data.</text>
</comment>
<dbReference type="PROSITE" id="PS01276">
    <property type="entry name" value="PEPTIDASE_U32"/>
    <property type="match status" value="1"/>
</dbReference>
<dbReference type="PANTHER" id="PTHR30217">
    <property type="entry name" value="PEPTIDASE U32 FAMILY"/>
    <property type="match status" value="1"/>
</dbReference>
<sequence>MNRPEILAPAGSFESLTAAVNCGADAVYLGGKALNARRNAGNFDEEELARAVEYCHLHGTKVLQTINIVMFDDELPELLRAAETAARLGIDGAIVQDFGVLSVLKSAVPELPLLASTQMAVHNLAGAREAERLGCRRVVLARELTADEIGHIVSNISAETEVFVHGALCMSVSGQCYLSSMLGGRSGNRGLCAQPCRLPFSVGNADHALSLKDLSLIERVRELAGLGVRSLKIEGRMKRPEYVAAAVTALRTALDGEAPDLETLRSVFSRSGFTTGYFDGRRTASMFGIRQKEDVTAASGVLGRLAQQAAQVYPRIEVEGAFSACRDEPVSLSLRDCGGNCVFAQADPPQEARTKPTDEERVRQSLSKTGGTPYRFATLDIDLEAGLMLPVSQINSLRRDAFEQLSRLRSQPHPHCFSGIVPALLPRPARNNPPLLRARCTLSQLSDGMSGCCDELILPLNEIPRALEQGIPAKKIIAEIPRILFEGEDEAAQLLSSLPGLGISRAWAGNLGGAALAREAGLAVCGGWSLNLTNSHALREAREEIGLCDAELSFELALPKAKSVGDPLPAGLVAYGSLPLMAFRNCPVRARIGCDACGQNGRLTDRKGVSFPVFCRDHRVSELYNTVPLWLADRLGEYAGFSFLTLWFTGESAERCAAVARAYAGKADPAPPAQYTRGLYYRNVL</sequence>
<feature type="domain" description="Peptidase U32 collagenase" evidence="1">
    <location>
        <begin position="312"/>
        <end position="409"/>
    </location>
</feature>
<dbReference type="Pfam" id="PF01136">
    <property type="entry name" value="Peptidase_U32"/>
    <property type="match status" value="1"/>
</dbReference>
<dbReference type="InterPro" id="IPR001539">
    <property type="entry name" value="Peptidase_U32"/>
</dbReference>
<dbReference type="InterPro" id="IPR020988">
    <property type="entry name" value="Pept_U32_collagenase"/>
</dbReference>
<evidence type="ECO:0000313" key="2">
    <source>
        <dbReference type="EMBL" id="MBC8577175.1"/>
    </source>
</evidence>
<accession>A0ABR7NLA4</accession>
<evidence type="ECO:0000259" key="1">
    <source>
        <dbReference type="Pfam" id="PF12392"/>
    </source>
</evidence>